<organism evidence="1 2">
    <name type="scientific">Calocera cornea HHB12733</name>
    <dbReference type="NCBI Taxonomy" id="1353952"/>
    <lineage>
        <taxon>Eukaryota</taxon>
        <taxon>Fungi</taxon>
        <taxon>Dikarya</taxon>
        <taxon>Basidiomycota</taxon>
        <taxon>Agaricomycotina</taxon>
        <taxon>Dacrymycetes</taxon>
        <taxon>Dacrymycetales</taxon>
        <taxon>Dacrymycetaceae</taxon>
        <taxon>Calocera</taxon>
    </lineage>
</organism>
<keyword evidence="2" id="KW-1185">Reference proteome</keyword>
<sequence length="325" mass="35943">MGDTSALSPPSPSALSYFDALQQVSSFDKVNLRGLTPLPLGWGLTTSEFRPPHVIIHDGGMIEQLLQNLRTTLQGIDGPTPSSLASVELDVWGRCMLDNSAWERRSMSLCRATTNVTNNISELLLNRAILDSNDVSVPSLSPAPSPPCTFRSLQGSEHHRWSHYEDTQELTSTKTGLILHVKSVTDTKLLDTALPYLLDFGKDQVIVTGLGQRIPAPNPFGVLQLIAHHFGASSATWLVLTSSIHSMILRLYQAHNGERIILCSDLIHMKQSHLLLPALISLQLSPINNKLDVHLPLGPKFEPLRVIQDRKNRRLEVENSDAVRR</sequence>
<dbReference type="InParanoid" id="A0A165I6E8"/>
<evidence type="ECO:0000313" key="1">
    <source>
        <dbReference type="EMBL" id="KZT60189.1"/>
    </source>
</evidence>
<name>A0A165I6E8_9BASI</name>
<dbReference type="Proteomes" id="UP000076842">
    <property type="component" value="Unassembled WGS sequence"/>
</dbReference>
<evidence type="ECO:0000313" key="2">
    <source>
        <dbReference type="Proteomes" id="UP000076842"/>
    </source>
</evidence>
<dbReference type="EMBL" id="KV423933">
    <property type="protein sequence ID" value="KZT60189.1"/>
    <property type="molecule type" value="Genomic_DNA"/>
</dbReference>
<dbReference type="AlphaFoldDB" id="A0A165I6E8"/>
<protein>
    <submittedName>
        <fullName evidence="1">Uncharacterized protein</fullName>
    </submittedName>
</protein>
<accession>A0A165I6E8</accession>
<reference evidence="1 2" key="1">
    <citation type="journal article" date="2016" name="Mol. Biol. Evol.">
        <title>Comparative Genomics of Early-Diverging Mushroom-Forming Fungi Provides Insights into the Origins of Lignocellulose Decay Capabilities.</title>
        <authorList>
            <person name="Nagy L.G."/>
            <person name="Riley R."/>
            <person name="Tritt A."/>
            <person name="Adam C."/>
            <person name="Daum C."/>
            <person name="Floudas D."/>
            <person name="Sun H."/>
            <person name="Yadav J.S."/>
            <person name="Pangilinan J."/>
            <person name="Larsson K.H."/>
            <person name="Matsuura K."/>
            <person name="Barry K."/>
            <person name="Labutti K."/>
            <person name="Kuo R."/>
            <person name="Ohm R.A."/>
            <person name="Bhattacharya S.S."/>
            <person name="Shirouzu T."/>
            <person name="Yoshinaga Y."/>
            <person name="Martin F.M."/>
            <person name="Grigoriev I.V."/>
            <person name="Hibbett D.S."/>
        </authorList>
    </citation>
    <scope>NUCLEOTIDE SEQUENCE [LARGE SCALE GENOMIC DNA]</scope>
    <source>
        <strain evidence="1 2">HHB12733</strain>
    </source>
</reference>
<gene>
    <name evidence="1" type="ORF">CALCODRAFT_142940</name>
</gene>
<proteinExistence type="predicted"/>